<evidence type="ECO:0000313" key="2">
    <source>
        <dbReference type="Proteomes" id="UP000029734"/>
    </source>
</evidence>
<reference evidence="1 2" key="1">
    <citation type="submission" date="2014-08" db="EMBL/GenBank/DDBJ databases">
        <authorList>
            <person name="den Bakker H.C."/>
        </authorList>
    </citation>
    <scope>NUCLEOTIDE SEQUENCE [LARGE SCALE GENOMIC DNA]</scope>
    <source>
        <strain evidence="1 2">DSM 18334</strain>
    </source>
</reference>
<accession>A0A098M3Q4</accession>
<name>A0A098M3Q4_9BACL</name>
<dbReference type="OrthoDB" id="1707591at2"/>
<protein>
    <submittedName>
        <fullName evidence="1">Uncharacterized protein</fullName>
    </submittedName>
</protein>
<gene>
    <name evidence="1" type="ORF">PWYN_21325</name>
</gene>
<dbReference type="STRING" id="268407.PWYN_21325"/>
<comment type="caution">
    <text evidence="1">The sequence shown here is derived from an EMBL/GenBank/DDBJ whole genome shotgun (WGS) entry which is preliminary data.</text>
</comment>
<dbReference type="RefSeq" id="WP_036655749.1">
    <property type="nucleotide sequence ID" value="NZ_JQCR01000003.1"/>
</dbReference>
<sequence length="317" mass="35956">MKSKDSTSTKWRTRALLGLTIVLGTGTGAYTFSPLPAQAASVSAQQSATVYNQFEKYLKNPASLAHARNYLINHIDEAGIWRGTVMTLHLENAQRAQLNSISEKIYPDKIQKAIDSAFKLKNYNRSELTYTYLLSVVKESNIRSVLIELRDKGYKIETSEGMYYPVMHYEGFKVFKPYIQKDIAAYIDIMAKESNKPSLFDAAIVISWEELIARSLEKEVFIKKYPKSNRMASIQINLSVSYLFYGSSNTPAYGYDKPTRIDPDLRKAYDSALSKGTKDSDILKMIDGLVKLLDKTNNVLTADVEQYIQDQLKPYNN</sequence>
<organism evidence="1 2">
    <name type="scientific">Paenibacillus wynnii</name>
    <dbReference type="NCBI Taxonomy" id="268407"/>
    <lineage>
        <taxon>Bacteria</taxon>
        <taxon>Bacillati</taxon>
        <taxon>Bacillota</taxon>
        <taxon>Bacilli</taxon>
        <taxon>Bacillales</taxon>
        <taxon>Paenibacillaceae</taxon>
        <taxon>Paenibacillus</taxon>
    </lineage>
</organism>
<keyword evidence="2" id="KW-1185">Reference proteome</keyword>
<dbReference type="Proteomes" id="UP000029734">
    <property type="component" value="Unassembled WGS sequence"/>
</dbReference>
<dbReference type="AlphaFoldDB" id="A0A098M3Q4"/>
<dbReference type="EMBL" id="JQCR01000003">
    <property type="protein sequence ID" value="KGE17180.1"/>
    <property type="molecule type" value="Genomic_DNA"/>
</dbReference>
<reference evidence="1 2" key="2">
    <citation type="submission" date="2014-10" db="EMBL/GenBank/DDBJ databases">
        <title>Comparative genomics of the Paenibacillus odorifer group.</title>
        <authorList>
            <person name="Tsai Y.-C."/>
            <person name="Martin N."/>
            <person name="Korlach J."/>
            <person name="Wiedmann M."/>
        </authorList>
    </citation>
    <scope>NUCLEOTIDE SEQUENCE [LARGE SCALE GENOMIC DNA]</scope>
    <source>
        <strain evidence="1 2">DSM 18334</strain>
    </source>
</reference>
<dbReference type="eggNOG" id="ENOG502Z88F">
    <property type="taxonomic scope" value="Bacteria"/>
</dbReference>
<proteinExistence type="predicted"/>
<evidence type="ECO:0000313" key="1">
    <source>
        <dbReference type="EMBL" id="KGE17180.1"/>
    </source>
</evidence>